<keyword evidence="7 16" id="KW-0949">S-adenosyl-L-methionine</keyword>
<dbReference type="AlphaFoldDB" id="A0A8S1HB03"/>
<dbReference type="SFLD" id="SFLDF00344">
    <property type="entry name" value="ELP3-like"/>
    <property type="match status" value="1"/>
</dbReference>
<dbReference type="GO" id="GO:0046872">
    <property type="term" value="F:metal ion binding"/>
    <property type="evidence" value="ECO:0007669"/>
    <property type="project" value="UniProtKB-KW"/>
</dbReference>
<dbReference type="InterPro" id="IPR034687">
    <property type="entry name" value="ELP3-like"/>
</dbReference>
<dbReference type="PIRSF" id="PIRSF005669">
    <property type="entry name" value="Hist_AcTrfase_ELP3"/>
    <property type="match status" value="1"/>
</dbReference>
<comment type="cofactor">
    <cofactor evidence="16 17">
        <name>[4Fe-4S] cluster</name>
        <dbReference type="ChEBI" id="CHEBI:49883"/>
    </cofactor>
    <text evidence="16 17">Binds 1 [4Fe-4S] cluster. The cluster is coordinated with 3 cysteines and an exchangeable S-adenosyl-L-methionine.</text>
</comment>
<dbReference type="InterPro" id="IPR016181">
    <property type="entry name" value="Acyl_CoA_acyltransferase"/>
</dbReference>
<evidence type="ECO:0000256" key="2">
    <source>
        <dbReference type="ARBA" id="ARBA00005494"/>
    </source>
</evidence>
<dbReference type="SFLD" id="SFLDG01086">
    <property type="entry name" value="elongater_protein-like"/>
    <property type="match status" value="1"/>
</dbReference>
<dbReference type="PROSITE" id="PS51186">
    <property type="entry name" value="GNAT"/>
    <property type="match status" value="1"/>
</dbReference>
<evidence type="ECO:0000256" key="13">
    <source>
        <dbReference type="ARBA" id="ARBA00023315"/>
    </source>
</evidence>
<feature type="binding site" evidence="17">
    <location>
        <position position="108"/>
    </location>
    <ligand>
        <name>[4Fe-4S] cluster</name>
        <dbReference type="ChEBI" id="CHEBI:49883"/>
        <note>4Fe-4S-S-AdoMet</note>
    </ligand>
</feature>
<comment type="pathway">
    <text evidence="1">tRNA modification; 5-methoxycarbonylmethyl-2-thiouridine-tRNA biosynthesis.</text>
</comment>
<dbReference type="InterPro" id="IPR006638">
    <property type="entry name" value="Elp3/MiaA/NifB-like_rSAM"/>
</dbReference>
<evidence type="ECO:0000256" key="11">
    <source>
        <dbReference type="ARBA" id="ARBA00023004"/>
    </source>
</evidence>
<dbReference type="GO" id="GO:0033588">
    <property type="term" value="C:elongator holoenzyme complex"/>
    <property type="evidence" value="ECO:0007669"/>
    <property type="project" value="TreeGrafter"/>
</dbReference>
<dbReference type="Pfam" id="PF04055">
    <property type="entry name" value="Radical_SAM"/>
    <property type="match status" value="1"/>
</dbReference>
<comment type="caution">
    <text evidence="20">The sequence shown here is derived from an EMBL/GenBank/DDBJ whole genome shotgun (WGS) entry which is preliminary data.</text>
</comment>
<accession>A0A8S1HB03</accession>
<dbReference type="PROSITE" id="PS51918">
    <property type="entry name" value="RADICAL_SAM"/>
    <property type="match status" value="1"/>
</dbReference>
<evidence type="ECO:0000256" key="16">
    <source>
        <dbReference type="PIRNR" id="PIRNR005669"/>
    </source>
</evidence>
<dbReference type="GO" id="GO:0106261">
    <property type="term" value="F:tRNA uridine(34) acetyltransferase activity"/>
    <property type="evidence" value="ECO:0007669"/>
    <property type="project" value="UniProtKB-EC"/>
</dbReference>
<dbReference type="CDD" id="cd01335">
    <property type="entry name" value="Radical_SAM"/>
    <property type="match status" value="1"/>
</dbReference>
<dbReference type="GO" id="GO:0000049">
    <property type="term" value="F:tRNA binding"/>
    <property type="evidence" value="ECO:0007669"/>
    <property type="project" value="UniProtKB-KW"/>
</dbReference>
<dbReference type="Gene3D" id="3.40.630.30">
    <property type="match status" value="1"/>
</dbReference>
<dbReference type="Proteomes" id="UP000835052">
    <property type="component" value="Unassembled WGS sequence"/>
</dbReference>
<evidence type="ECO:0000256" key="15">
    <source>
        <dbReference type="ARBA" id="ARBA00063757"/>
    </source>
</evidence>
<dbReference type="GO" id="GO:0051539">
    <property type="term" value="F:4 iron, 4 sulfur cluster binding"/>
    <property type="evidence" value="ECO:0007669"/>
    <property type="project" value="UniProtKB-KW"/>
</dbReference>
<dbReference type="OrthoDB" id="10265243at2759"/>
<dbReference type="GO" id="GO:0005634">
    <property type="term" value="C:nucleus"/>
    <property type="evidence" value="ECO:0007669"/>
    <property type="project" value="TreeGrafter"/>
</dbReference>
<feature type="binding site" evidence="17">
    <location>
        <position position="105"/>
    </location>
    <ligand>
        <name>[4Fe-4S] cluster</name>
        <dbReference type="ChEBI" id="CHEBI:49883"/>
        <note>4Fe-4S-S-AdoMet</note>
    </ligand>
</feature>
<keyword evidence="4" id="KW-0004">4Fe-4S</keyword>
<evidence type="ECO:0000256" key="1">
    <source>
        <dbReference type="ARBA" id="ARBA00005043"/>
    </source>
</evidence>
<dbReference type="SFLD" id="SFLDS00029">
    <property type="entry name" value="Radical_SAM"/>
    <property type="match status" value="1"/>
</dbReference>
<organism evidence="20 21">
    <name type="scientific">Caenorhabditis auriculariae</name>
    <dbReference type="NCBI Taxonomy" id="2777116"/>
    <lineage>
        <taxon>Eukaryota</taxon>
        <taxon>Metazoa</taxon>
        <taxon>Ecdysozoa</taxon>
        <taxon>Nematoda</taxon>
        <taxon>Chromadorea</taxon>
        <taxon>Rhabditida</taxon>
        <taxon>Rhabditina</taxon>
        <taxon>Rhabditomorpha</taxon>
        <taxon>Rhabditoidea</taxon>
        <taxon>Rhabditidae</taxon>
        <taxon>Peloderinae</taxon>
        <taxon>Caenorhabditis</taxon>
    </lineage>
</organism>
<evidence type="ECO:0000313" key="21">
    <source>
        <dbReference type="Proteomes" id="UP000835052"/>
    </source>
</evidence>
<dbReference type="Pfam" id="PF00583">
    <property type="entry name" value="Acetyltransf_1"/>
    <property type="match status" value="1"/>
</dbReference>
<protein>
    <recommendedName>
        <fullName evidence="3 16">Elongator complex protein 3</fullName>
        <ecNumber evidence="16">2.3.1.-</ecNumber>
    </recommendedName>
</protein>
<feature type="domain" description="Radical SAM core" evidence="19">
    <location>
        <begin position="78"/>
        <end position="368"/>
    </location>
</feature>
<keyword evidence="12 16" id="KW-0411">Iron-sulfur</keyword>
<keyword evidence="11 17" id="KW-0408">Iron</keyword>
<evidence type="ECO:0000256" key="4">
    <source>
        <dbReference type="ARBA" id="ARBA00022485"/>
    </source>
</evidence>
<keyword evidence="13 16" id="KW-0012">Acyltransferase</keyword>
<evidence type="ECO:0000256" key="7">
    <source>
        <dbReference type="ARBA" id="ARBA00022691"/>
    </source>
</evidence>
<evidence type="ECO:0000256" key="5">
    <source>
        <dbReference type="ARBA" id="ARBA00022555"/>
    </source>
</evidence>
<evidence type="ECO:0000256" key="6">
    <source>
        <dbReference type="ARBA" id="ARBA00022679"/>
    </source>
</evidence>
<dbReference type="InterPro" id="IPR000182">
    <property type="entry name" value="GNAT_dom"/>
</dbReference>
<reference evidence="20" key="1">
    <citation type="submission" date="2020-10" db="EMBL/GenBank/DDBJ databases">
        <authorList>
            <person name="Kikuchi T."/>
        </authorList>
    </citation>
    <scope>NUCLEOTIDE SEQUENCE</scope>
    <source>
        <strain evidence="20">NKZ352</strain>
    </source>
</reference>
<feature type="domain" description="N-acetyltransferase" evidence="18">
    <location>
        <begin position="392"/>
        <end position="543"/>
    </location>
</feature>
<dbReference type="InterPro" id="IPR007197">
    <property type="entry name" value="rSAM"/>
</dbReference>
<keyword evidence="10" id="KW-0694">RNA-binding</keyword>
<evidence type="ECO:0000256" key="17">
    <source>
        <dbReference type="PIRSR" id="PIRSR005669-1"/>
    </source>
</evidence>
<evidence type="ECO:0000256" key="14">
    <source>
        <dbReference type="ARBA" id="ARBA00047372"/>
    </source>
</evidence>
<comment type="catalytic activity">
    <reaction evidence="14">
        <text>uridine(34) in tRNA + acetyl-CoA + S-adenosyl-L-methionine + H2O = 5-(carboxymethyl)uridine(34) in tRNA + 5'-deoxyadenosine + L-methionine + CoA + 2 H(+)</text>
        <dbReference type="Rhea" id="RHEA:61020"/>
        <dbReference type="Rhea" id="RHEA-COMP:10407"/>
        <dbReference type="Rhea" id="RHEA-COMP:11727"/>
        <dbReference type="ChEBI" id="CHEBI:15377"/>
        <dbReference type="ChEBI" id="CHEBI:15378"/>
        <dbReference type="ChEBI" id="CHEBI:17319"/>
        <dbReference type="ChEBI" id="CHEBI:57287"/>
        <dbReference type="ChEBI" id="CHEBI:57288"/>
        <dbReference type="ChEBI" id="CHEBI:57844"/>
        <dbReference type="ChEBI" id="CHEBI:59789"/>
        <dbReference type="ChEBI" id="CHEBI:65315"/>
        <dbReference type="ChEBI" id="CHEBI:74882"/>
        <dbReference type="EC" id="2.3.1.311"/>
    </reaction>
    <physiologicalReaction direction="left-to-right" evidence="14">
        <dbReference type="Rhea" id="RHEA:61021"/>
    </physiologicalReaction>
</comment>
<keyword evidence="21" id="KW-1185">Reference proteome</keyword>
<dbReference type="SUPFAM" id="SSF55729">
    <property type="entry name" value="Acyl-CoA N-acyltransferases (Nat)"/>
    <property type="match status" value="1"/>
</dbReference>
<dbReference type="GO" id="GO:0005737">
    <property type="term" value="C:cytoplasm"/>
    <property type="evidence" value="ECO:0007669"/>
    <property type="project" value="TreeGrafter"/>
</dbReference>
<dbReference type="FunFam" id="3.40.630.30:FF:000003">
    <property type="entry name" value="Elongator complex protein 3"/>
    <property type="match status" value="1"/>
</dbReference>
<name>A0A8S1HB03_9PELO</name>
<dbReference type="NCBIfam" id="TIGR01211">
    <property type="entry name" value="ELP3"/>
    <property type="match status" value="1"/>
</dbReference>
<evidence type="ECO:0000313" key="20">
    <source>
        <dbReference type="EMBL" id="CAD6192355.1"/>
    </source>
</evidence>
<dbReference type="InterPro" id="IPR058240">
    <property type="entry name" value="rSAM_sf"/>
</dbReference>
<evidence type="ECO:0000256" key="12">
    <source>
        <dbReference type="ARBA" id="ARBA00023014"/>
    </source>
</evidence>
<dbReference type="Pfam" id="PF23613">
    <property type="entry name" value="ELP3_N"/>
    <property type="match status" value="1"/>
</dbReference>
<dbReference type="EC" id="2.3.1.-" evidence="16"/>
<dbReference type="SUPFAM" id="SSF102114">
    <property type="entry name" value="Radical SAM enzymes"/>
    <property type="match status" value="1"/>
</dbReference>
<comment type="similarity">
    <text evidence="2 16">Belongs to the ELP3 family.</text>
</comment>
<sequence length="543" mass="61770">MDDRRSQRTLLAQTVNEIVKLLIEAHNEKKTVNLNRLKCLVAQKNGLNCQPKLVDIIAGVPADYKDALLPKLKAKPVRTASGIAVVAVMSKPHRCPHINFTGNICVYCPGGPDSDFEYSTQSYTGYEPTSMRAIRARYNPYLQTRGRLNQLVQLGHSVDKVEFIVMGGTFMSLPDDYRDFFIRNLHDALSGHTSASVEEAVAYSERSKMKCIGITIETRPDYCLPRHLNDMLLYGCTRLEIGVQSTYEDVARDTNRGHTVKSVCETFHMAKDTGYKVVIHMMPDLPNVGWERDQEQFLELFNCPDFRPDGLKLYPTLVIRGTGLYELWKTGRYKSYPPSNLVDLIATILSLVPPWTRVYRVQRDIPMPLVSSGVEHGNLREHALARMKELGLKCRDVRTREVGIQEIHNKIRPDDVELIRRDYVANGGWETFISYEDPQQDILIGLLRLRKISDKAHRPELLVVRELHVYGAVVSVSDRDPRKFQHQGYGQLLMEEAERIAREEHGSSKIAVISGVGTRDYYRKLGYELDGPYMSKSLISTEA</sequence>
<evidence type="ECO:0000259" key="18">
    <source>
        <dbReference type="PROSITE" id="PS51186"/>
    </source>
</evidence>
<comment type="subunit">
    <text evidence="15">Component of the elongator complex.</text>
</comment>
<evidence type="ECO:0000256" key="3">
    <source>
        <dbReference type="ARBA" id="ARBA00020266"/>
    </source>
</evidence>
<dbReference type="PANTHER" id="PTHR11135:SF0">
    <property type="entry name" value="ELONGATOR COMPLEX PROTEIN 3"/>
    <property type="match status" value="1"/>
</dbReference>
<evidence type="ECO:0000256" key="8">
    <source>
        <dbReference type="ARBA" id="ARBA00022694"/>
    </source>
</evidence>
<keyword evidence="9 16" id="KW-0479">Metal-binding</keyword>
<feature type="binding site" evidence="17">
    <location>
        <position position="95"/>
    </location>
    <ligand>
        <name>[4Fe-4S] cluster</name>
        <dbReference type="ChEBI" id="CHEBI:49883"/>
        <note>4Fe-4S-S-AdoMet</note>
    </ligand>
</feature>
<dbReference type="InterPro" id="IPR032432">
    <property type="entry name" value="Radical_SAM_C"/>
</dbReference>
<keyword evidence="5 16" id="KW-0820">tRNA-binding</keyword>
<keyword evidence="6 16" id="KW-0808">Transferase</keyword>
<keyword evidence="8 16" id="KW-0819">tRNA processing</keyword>
<dbReference type="Pfam" id="PF16199">
    <property type="entry name" value="Radical_SAM_C"/>
    <property type="match status" value="1"/>
</dbReference>
<comment type="function">
    <text evidence="16">Catalytic tRNA acetyltransferase subunit of the elongator complex, which is required for multiple tRNA modifications, including mcm5U (5-methoxycarbonylmethyl uridine), mcm5s2U (5-methoxycarbonylmethyl-2-thiouridine), and ncm5U (5-carbamoylmethyl uridine). In the elongator complex, acts as a tRNA uridine(34) acetyltransferase by mediating formation of carboxymethyluridine in the wobble base at position 34 in tRNAs.</text>
</comment>
<dbReference type="GO" id="GO:0002926">
    <property type="term" value="P:tRNA wobble base 5-methoxycarbonylmethyl-2-thiouridinylation"/>
    <property type="evidence" value="ECO:0007669"/>
    <property type="project" value="TreeGrafter"/>
</dbReference>
<evidence type="ECO:0000256" key="10">
    <source>
        <dbReference type="ARBA" id="ARBA00022884"/>
    </source>
</evidence>
<dbReference type="InterPro" id="IPR039661">
    <property type="entry name" value="ELP3"/>
</dbReference>
<evidence type="ECO:0000259" key="19">
    <source>
        <dbReference type="PROSITE" id="PS51918"/>
    </source>
</evidence>
<dbReference type="InterPro" id="IPR056591">
    <property type="entry name" value="ELP3-like_N"/>
</dbReference>
<gene>
    <name evidence="20" type="ORF">CAUJ_LOCUS8274</name>
</gene>
<dbReference type="SMART" id="SM00729">
    <property type="entry name" value="Elp3"/>
    <property type="match status" value="1"/>
</dbReference>
<proteinExistence type="inferred from homology"/>
<dbReference type="PANTHER" id="PTHR11135">
    <property type="entry name" value="HISTONE ACETYLTRANSFERASE-RELATED"/>
    <property type="match status" value="1"/>
</dbReference>
<dbReference type="EMBL" id="CAJGYM010000027">
    <property type="protein sequence ID" value="CAD6192355.1"/>
    <property type="molecule type" value="Genomic_DNA"/>
</dbReference>
<evidence type="ECO:0000256" key="9">
    <source>
        <dbReference type="ARBA" id="ARBA00022723"/>
    </source>
</evidence>